<comment type="subcellular location">
    <subcellularLocation>
        <location evidence="1">Nucleus</location>
    </subcellularLocation>
</comment>
<reference evidence="8 9" key="1">
    <citation type="journal article" date="2015" name="Genome Biol. Evol.">
        <title>Comparative Genomics of a Bacterivorous Green Alga Reveals Evolutionary Causalities and Consequences of Phago-Mixotrophic Mode of Nutrition.</title>
        <authorList>
            <person name="Burns J.A."/>
            <person name="Paasch A."/>
            <person name="Narechania A."/>
            <person name="Kim E."/>
        </authorList>
    </citation>
    <scope>NUCLEOTIDE SEQUENCE [LARGE SCALE GENOMIC DNA]</scope>
    <source>
        <strain evidence="8 9">PLY_AMNH</strain>
    </source>
</reference>
<dbReference type="Pfam" id="PF15912">
    <property type="entry name" value="VIR_N"/>
    <property type="match status" value="1"/>
</dbReference>
<dbReference type="GO" id="GO:0036396">
    <property type="term" value="C:RNA N6-methyladenosine methyltransferase complex"/>
    <property type="evidence" value="ECO:0007669"/>
    <property type="project" value="TreeGrafter"/>
</dbReference>
<evidence type="ECO:0000313" key="9">
    <source>
        <dbReference type="Proteomes" id="UP001190700"/>
    </source>
</evidence>
<feature type="region of interest" description="Disordered" evidence="6">
    <location>
        <begin position="182"/>
        <end position="216"/>
    </location>
</feature>
<dbReference type="GO" id="GO:0003723">
    <property type="term" value="F:RNA binding"/>
    <property type="evidence" value="ECO:0007669"/>
    <property type="project" value="TreeGrafter"/>
</dbReference>
<feature type="domain" description="Virilizer N-terminal" evidence="7">
    <location>
        <begin position="22"/>
        <end position="226"/>
    </location>
</feature>
<keyword evidence="3" id="KW-0507">mRNA processing</keyword>
<evidence type="ECO:0000313" key="8">
    <source>
        <dbReference type="EMBL" id="KAK3256306.1"/>
    </source>
</evidence>
<keyword evidence="9" id="KW-1185">Reference proteome</keyword>
<feature type="compositionally biased region" description="Basic and acidic residues" evidence="6">
    <location>
        <begin position="291"/>
        <end position="302"/>
    </location>
</feature>
<dbReference type="GO" id="GO:0005634">
    <property type="term" value="C:nucleus"/>
    <property type="evidence" value="ECO:0007669"/>
    <property type="project" value="UniProtKB-SubCell"/>
</dbReference>
<evidence type="ECO:0000259" key="7">
    <source>
        <dbReference type="Pfam" id="PF15912"/>
    </source>
</evidence>
<proteinExistence type="inferred from homology"/>
<evidence type="ECO:0000256" key="6">
    <source>
        <dbReference type="SAM" id="MobiDB-lite"/>
    </source>
</evidence>
<keyword evidence="5" id="KW-0539">Nucleus</keyword>
<dbReference type="GO" id="GO:0006397">
    <property type="term" value="P:mRNA processing"/>
    <property type="evidence" value="ECO:0007669"/>
    <property type="project" value="UniProtKB-KW"/>
</dbReference>
<gene>
    <name evidence="8" type="ORF">CYMTET_34551</name>
</gene>
<comment type="similarity">
    <text evidence="2">Belongs to the vir family.</text>
</comment>
<feature type="region of interest" description="Disordered" evidence="6">
    <location>
        <begin position="291"/>
        <end position="319"/>
    </location>
</feature>
<dbReference type="InterPro" id="IPR031801">
    <property type="entry name" value="VIR_N"/>
</dbReference>
<evidence type="ECO:0000256" key="4">
    <source>
        <dbReference type="ARBA" id="ARBA00023187"/>
    </source>
</evidence>
<name>A0AAE0KPR5_9CHLO</name>
<evidence type="ECO:0000256" key="5">
    <source>
        <dbReference type="ARBA" id="ARBA00023242"/>
    </source>
</evidence>
<sequence length="332" mass="37323">MGVNPHLPTDMGTSESSSTTLKILFCDTFTHSKAGEKVDEIRFERPVVILDCRILPKDCSPSPSLLPDFKGETRPENFEIQAFARNIRHKSDRFQRLCPPFAYSEEASSSMDVEAVVTDHVVLRGTYEALSLVIFGTTAPVLEAGQALSLKNRAVWDRPPSLEVLVDQSRTLAATERERLRFEASRKAAEPTAPAPEPPPPAAGSQQREQQQWEVRETRRMRVRSDAVPFLQEESRDHRISSRGHLRLEYVADESNPDVFFLNITGSRRRIMNAQALVQKSVMHFMRGDVEDGEGSAKRKQPDSSSDPVATDPPDPTNFAQLAKSYLKETRY</sequence>
<evidence type="ECO:0000256" key="2">
    <source>
        <dbReference type="ARBA" id="ARBA00008371"/>
    </source>
</evidence>
<accession>A0AAE0KPR5</accession>
<dbReference type="PANTHER" id="PTHR23185">
    <property type="entry name" value="PROTEIN VIRILIZER HOMOLOG"/>
    <property type="match status" value="1"/>
</dbReference>
<dbReference type="AlphaFoldDB" id="A0AAE0KPR5"/>
<feature type="compositionally biased region" description="Pro residues" evidence="6">
    <location>
        <begin position="193"/>
        <end position="202"/>
    </location>
</feature>
<dbReference type="PANTHER" id="PTHR23185:SF0">
    <property type="entry name" value="PROTEIN VIRILIZER HOMOLOG"/>
    <property type="match status" value="1"/>
</dbReference>
<dbReference type="Proteomes" id="UP001190700">
    <property type="component" value="Unassembled WGS sequence"/>
</dbReference>
<evidence type="ECO:0000256" key="1">
    <source>
        <dbReference type="ARBA" id="ARBA00004123"/>
    </source>
</evidence>
<protein>
    <recommendedName>
        <fullName evidence="7">Virilizer N-terminal domain-containing protein</fullName>
    </recommendedName>
</protein>
<keyword evidence="4" id="KW-0508">mRNA splicing</keyword>
<organism evidence="8 9">
    <name type="scientific">Cymbomonas tetramitiformis</name>
    <dbReference type="NCBI Taxonomy" id="36881"/>
    <lineage>
        <taxon>Eukaryota</taxon>
        <taxon>Viridiplantae</taxon>
        <taxon>Chlorophyta</taxon>
        <taxon>Pyramimonadophyceae</taxon>
        <taxon>Pyramimonadales</taxon>
        <taxon>Pyramimonadaceae</taxon>
        <taxon>Cymbomonas</taxon>
    </lineage>
</organism>
<comment type="caution">
    <text evidence="8">The sequence shown here is derived from an EMBL/GenBank/DDBJ whole genome shotgun (WGS) entry which is preliminary data.</text>
</comment>
<dbReference type="EMBL" id="LGRX02021789">
    <property type="protein sequence ID" value="KAK3256306.1"/>
    <property type="molecule type" value="Genomic_DNA"/>
</dbReference>
<evidence type="ECO:0000256" key="3">
    <source>
        <dbReference type="ARBA" id="ARBA00022664"/>
    </source>
</evidence>
<dbReference type="InterPro" id="IPR026736">
    <property type="entry name" value="Virilizer"/>
</dbReference>
<dbReference type="GO" id="GO:0008380">
    <property type="term" value="P:RNA splicing"/>
    <property type="evidence" value="ECO:0007669"/>
    <property type="project" value="UniProtKB-KW"/>
</dbReference>